<proteinExistence type="predicted"/>
<evidence type="ECO:0000313" key="2">
    <source>
        <dbReference type="Proteomes" id="UP000053825"/>
    </source>
</evidence>
<name>A0A0L7QZ71_9HYME</name>
<dbReference type="EMBL" id="KQ414681">
    <property type="protein sequence ID" value="KOC63920.1"/>
    <property type="molecule type" value="Genomic_DNA"/>
</dbReference>
<dbReference type="Gene3D" id="3.30.420.10">
    <property type="entry name" value="Ribonuclease H-like superfamily/Ribonuclease H"/>
    <property type="match status" value="1"/>
</dbReference>
<keyword evidence="1" id="KW-0489">Methyltransferase</keyword>
<keyword evidence="1" id="KW-0808">Transferase</keyword>
<sequence>SSTPYSPDLSSTDFHFFCSFDSFLTPEQFKKQEDIENAFQQILSLRASDFCITRN</sequence>
<evidence type="ECO:0000313" key="1">
    <source>
        <dbReference type="EMBL" id="KOC63920.1"/>
    </source>
</evidence>
<feature type="non-terminal residue" evidence="1">
    <location>
        <position position="1"/>
    </location>
</feature>
<dbReference type="GO" id="GO:0032259">
    <property type="term" value="P:methylation"/>
    <property type="evidence" value="ECO:0007669"/>
    <property type="project" value="UniProtKB-KW"/>
</dbReference>
<dbReference type="AlphaFoldDB" id="A0A0L7QZ71"/>
<dbReference type="GO" id="GO:0008168">
    <property type="term" value="F:methyltransferase activity"/>
    <property type="evidence" value="ECO:0007669"/>
    <property type="project" value="UniProtKB-KW"/>
</dbReference>
<organism evidence="1 2">
    <name type="scientific">Habropoda laboriosa</name>
    <dbReference type="NCBI Taxonomy" id="597456"/>
    <lineage>
        <taxon>Eukaryota</taxon>
        <taxon>Metazoa</taxon>
        <taxon>Ecdysozoa</taxon>
        <taxon>Arthropoda</taxon>
        <taxon>Hexapoda</taxon>
        <taxon>Insecta</taxon>
        <taxon>Pterygota</taxon>
        <taxon>Neoptera</taxon>
        <taxon>Endopterygota</taxon>
        <taxon>Hymenoptera</taxon>
        <taxon>Apocrita</taxon>
        <taxon>Aculeata</taxon>
        <taxon>Apoidea</taxon>
        <taxon>Anthophila</taxon>
        <taxon>Apidae</taxon>
        <taxon>Habropoda</taxon>
    </lineage>
</organism>
<dbReference type="Proteomes" id="UP000053825">
    <property type="component" value="Unassembled WGS sequence"/>
</dbReference>
<dbReference type="InterPro" id="IPR036397">
    <property type="entry name" value="RNaseH_sf"/>
</dbReference>
<reference evidence="1 2" key="1">
    <citation type="submission" date="2015-07" db="EMBL/GenBank/DDBJ databases">
        <title>The genome of Habropoda laboriosa.</title>
        <authorList>
            <person name="Pan H."/>
            <person name="Kapheim K."/>
        </authorList>
    </citation>
    <scope>NUCLEOTIDE SEQUENCE [LARGE SCALE GENOMIC DNA]</scope>
    <source>
        <strain evidence="1">0110345459</strain>
    </source>
</reference>
<accession>A0A0L7QZ71</accession>
<gene>
    <name evidence="1" type="ORF">WH47_01235</name>
</gene>
<keyword evidence="2" id="KW-1185">Reference proteome</keyword>
<protein>
    <submittedName>
        <fullName evidence="1">Histone-lysine N-methyltransferase SETMAR</fullName>
    </submittedName>
</protein>
<dbReference type="GO" id="GO:0003676">
    <property type="term" value="F:nucleic acid binding"/>
    <property type="evidence" value="ECO:0007669"/>
    <property type="project" value="InterPro"/>
</dbReference>